<feature type="non-terminal residue" evidence="1">
    <location>
        <position position="1"/>
    </location>
</feature>
<dbReference type="AlphaFoldDB" id="A0A099NQU6"/>
<dbReference type="HOGENOM" id="CLU_3379587_0_0_1"/>
<dbReference type="Proteomes" id="UP000029867">
    <property type="component" value="Unassembled WGS sequence"/>
</dbReference>
<proteinExistence type="predicted"/>
<sequence>ILFERIIKVLEEYQGKELEFDIPSKLIILEETIH</sequence>
<organism evidence="1 2">
    <name type="scientific">Pichia kudriavzevii</name>
    <name type="common">Yeast</name>
    <name type="synonym">Issatchenkia orientalis</name>
    <dbReference type="NCBI Taxonomy" id="4909"/>
    <lineage>
        <taxon>Eukaryota</taxon>
        <taxon>Fungi</taxon>
        <taxon>Dikarya</taxon>
        <taxon>Ascomycota</taxon>
        <taxon>Saccharomycotina</taxon>
        <taxon>Pichiomycetes</taxon>
        <taxon>Pichiales</taxon>
        <taxon>Pichiaceae</taxon>
        <taxon>Pichia</taxon>
    </lineage>
</organism>
<evidence type="ECO:0000313" key="1">
    <source>
        <dbReference type="EMBL" id="KGK34296.1"/>
    </source>
</evidence>
<name>A0A099NQU6_PICKU</name>
<gene>
    <name evidence="1" type="ORF">JL09_g6557</name>
</gene>
<dbReference type="EMBL" id="JQFK01001802">
    <property type="protein sequence ID" value="KGK34296.1"/>
    <property type="molecule type" value="Genomic_DNA"/>
</dbReference>
<reference evidence="2" key="1">
    <citation type="journal article" date="2014" name="Microb. Cell Fact.">
        <title>Exploiting Issatchenkia orientalis SD108 for succinic acid production.</title>
        <authorList>
            <person name="Xiao H."/>
            <person name="Shao Z."/>
            <person name="Jiang Y."/>
            <person name="Dole S."/>
            <person name="Zhao H."/>
        </authorList>
    </citation>
    <scope>NUCLEOTIDE SEQUENCE [LARGE SCALE GENOMIC DNA]</scope>
    <source>
        <strain evidence="2">SD108</strain>
    </source>
</reference>
<protein>
    <submittedName>
        <fullName evidence="1">Uncharacterized protein</fullName>
    </submittedName>
</protein>
<accession>A0A099NQU6</accession>
<comment type="caution">
    <text evidence="1">The sequence shown here is derived from an EMBL/GenBank/DDBJ whole genome shotgun (WGS) entry which is preliminary data.</text>
</comment>
<evidence type="ECO:0000313" key="2">
    <source>
        <dbReference type="Proteomes" id="UP000029867"/>
    </source>
</evidence>